<accession>A0A557QIE5</accession>
<dbReference type="PROSITE" id="PS51186">
    <property type="entry name" value="GNAT"/>
    <property type="match status" value="1"/>
</dbReference>
<keyword evidence="3" id="KW-1185">Reference proteome</keyword>
<dbReference type="OrthoDB" id="583082at2"/>
<keyword evidence="2" id="KW-0808">Transferase</keyword>
<dbReference type="GO" id="GO:0016747">
    <property type="term" value="F:acyltransferase activity, transferring groups other than amino-acyl groups"/>
    <property type="evidence" value="ECO:0007669"/>
    <property type="project" value="InterPro"/>
</dbReference>
<dbReference type="EMBL" id="VMNK01000016">
    <property type="protein sequence ID" value="TVO52672.1"/>
    <property type="molecule type" value="Genomic_DNA"/>
</dbReference>
<dbReference type="Proteomes" id="UP000319502">
    <property type="component" value="Unassembled WGS sequence"/>
</dbReference>
<dbReference type="Pfam" id="PF13302">
    <property type="entry name" value="Acetyltransf_3"/>
    <property type="match status" value="1"/>
</dbReference>
<feature type="domain" description="N-acetyltransferase" evidence="1">
    <location>
        <begin position="4"/>
        <end position="164"/>
    </location>
</feature>
<dbReference type="Gene3D" id="3.40.630.30">
    <property type="match status" value="1"/>
</dbReference>
<evidence type="ECO:0000259" key="1">
    <source>
        <dbReference type="PROSITE" id="PS51186"/>
    </source>
</evidence>
<name>A0A557QIE5_9RHOO</name>
<organism evidence="2 3">
    <name type="scientific">Denitromonas halophila</name>
    <dbReference type="NCBI Taxonomy" id="1629404"/>
    <lineage>
        <taxon>Bacteria</taxon>
        <taxon>Pseudomonadati</taxon>
        <taxon>Pseudomonadota</taxon>
        <taxon>Betaproteobacteria</taxon>
        <taxon>Rhodocyclales</taxon>
        <taxon>Zoogloeaceae</taxon>
        <taxon>Denitromonas</taxon>
    </lineage>
</organism>
<dbReference type="AlphaFoldDB" id="A0A557QIE5"/>
<dbReference type="InterPro" id="IPR016181">
    <property type="entry name" value="Acyl_CoA_acyltransferase"/>
</dbReference>
<evidence type="ECO:0000313" key="2">
    <source>
        <dbReference type="EMBL" id="TVO52672.1"/>
    </source>
</evidence>
<sequence length="168" mass="18845">MNLILIRLSDVRLSDIVALHNDPDVLRHMPLAGAVFDEAACRQWVEGKEHQWVRNGYGPWGLQIDGEFAGWGGFQDERGDADFALVLSPRHWGHGRAIYQVFIKMAFEDLGLASITALLPPSRRRANGLRRLGFEADGVVDIAGAVFQRYRLWAPAYVAEHVAKNTPR</sequence>
<protein>
    <submittedName>
        <fullName evidence="2">GNAT family N-acetyltransferase</fullName>
    </submittedName>
</protein>
<dbReference type="InterPro" id="IPR000182">
    <property type="entry name" value="GNAT_dom"/>
</dbReference>
<dbReference type="SUPFAM" id="SSF55729">
    <property type="entry name" value="Acyl-CoA N-acyltransferases (Nat)"/>
    <property type="match status" value="1"/>
</dbReference>
<reference evidence="2 3" key="1">
    <citation type="submission" date="2019-07" db="EMBL/GenBank/DDBJ databases">
        <title>The pathways for chlorine oxyanion respiration interact through the shared metabolite chlorate.</title>
        <authorList>
            <person name="Barnum T.P."/>
            <person name="Cheng Y."/>
            <person name="Hill K.A."/>
            <person name="Lucas L.N."/>
            <person name="Carlson H.K."/>
            <person name="Coates J.D."/>
        </authorList>
    </citation>
    <scope>NUCLEOTIDE SEQUENCE [LARGE SCALE GENOMIC DNA]</scope>
    <source>
        <strain evidence="2 3">SFB-3</strain>
    </source>
</reference>
<comment type="caution">
    <text evidence="2">The sequence shown here is derived from an EMBL/GenBank/DDBJ whole genome shotgun (WGS) entry which is preliminary data.</text>
</comment>
<gene>
    <name evidence="2" type="ORF">FHP91_17205</name>
</gene>
<evidence type="ECO:0000313" key="3">
    <source>
        <dbReference type="Proteomes" id="UP000319502"/>
    </source>
</evidence>
<dbReference type="RefSeq" id="WP_144310761.1">
    <property type="nucleotide sequence ID" value="NZ_VMNK01000016.1"/>
</dbReference>
<proteinExistence type="predicted"/>